<keyword evidence="3" id="KW-1003">Cell membrane</keyword>
<dbReference type="GO" id="GO:0005886">
    <property type="term" value="C:plasma membrane"/>
    <property type="evidence" value="ECO:0007669"/>
    <property type="project" value="UniProtKB-SubCell"/>
</dbReference>
<sequence length="240" mass="24742">MWGRGGNAAAAARHPRDALAIDPSGTPRYAPAMDLDYLLSAAVTLFIVVDPLGLAPAFLALTDGLPAEARRRVGGRATLIAVLVLMGAALVGDWLLRHLGISLPAFRIAGGLLLFATAAEMVLGVRIERQSRTAEVALEERVRHIAAFPLAIPLMAGPGALTAVILLGGEAAGRPARIAVLLAVIAATCALCLAVFAFASRIARSLGITGNVVLSRLLGVLLAALAVQYVIDGVRAVLTP</sequence>
<comment type="similarity">
    <text evidence="2 7">Belongs to the UPF0056 (MarC) family.</text>
</comment>
<dbReference type="Pfam" id="PF01914">
    <property type="entry name" value="MarC"/>
    <property type="match status" value="1"/>
</dbReference>
<evidence type="ECO:0000256" key="1">
    <source>
        <dbReference type="ARBA" id="ARBA00004651"/>
    </source>
</evidence>
<organism evidence="8 9">
    <name type="scientific">Rhodoplanes serenus</name>
    <dbReference type="NCBI Taxonomy" id="200615"/>
    <lineage>
        <taxon>Bacteria</taxon>
        <taxon>Pseudomonadati</taxon>
        <taxon>Pseudomonadota</taxon>
        <taxon>Alphaproteobacteria</taxon>
        <taxon>Hyphomicrobiales</taxon>
        <taxon>Nitrobacteraceae</taxon>
        <taxon>Rhodoplanes</taxon>
    </lineage>
</organism>
<evidence type="ECO:0000313" key="9">
    <source>
        <dbReference type="Proteomes" id="UP000289200"/>
    </source>
</evidence>
<feature type="transmembrane region" description="Helical" evidence="7">
    <location>
        <begin position="178"/>
        <end position="199"/>
    </location>
</feature>
<dbReference type="AlphaFoldDB" id="A0A3S4B5L5"/>
<protein>
    <recommendedName>
        <fullName evidence="7">UPF0056 membrane protein</fullName>
    </recommendedName>
</protein>
<evidence type="ECO:0000256" key="7">
    <source>
        <dbReference type="RuleBase" id="RU362048"/>
    </source>
</evidence>
<evidence type="ECO:0000313" key="8">
    <source>
        <dbReference type="EMBL" id="VCU09772.1"/>
    </source>
</evidence>
<reference evidence="9" key="1">
    <citation type="submission" date="2018-10" db="EMBL/GenBank/DDBJ databases">
        <authorList>
            <person name="Peiro R."/>
            <person name="Begona"/>
            <person name="Cbmso G."/>
            <person name="Lopez M."/>
            <person name="Gonzalez S."/>
            <person name="Sacristan E."/>
            <person name="Castillo E."/>
        </authorList>
    </citation>
    <scope>NUCLEOTIDE SEQUENCE [LARGE SCALE GENOMIC DNA]</scope>
</reference>
<gene>
    <name evidence="8" type="ORF">RHODGE_RHODGE_02942</name>
</gene>
<evidence type="ECO:0000256" key="3">
    <source>
        <dbReference type="ARBA" id="ARBA00022475"/>
    </source>
</evidence>
<comment type="subcellular location">
    <subcellularLocation>
        <location evidence="1 7">Cell membrane</location>
        <topology evidence="1 7">Multi-pass membrane protein</topology>
    </subcellularLocation>
</comment>
<name>A0A3S4B5L5_9BRAD</name>
<feature type="transmembrane region" description="Helical" evidence="7">
    <location>
        <begin position="104"/>
        <end position="125"/>
    </location>
</feature>
<keyword evidence="4 7" id="KW-0812">Transmembrane</keyword>
<evidence type="ECO:0000256" key="2">
    <source>
        <dbReference type="ARBA" id="ARBA00009784"/>
    </source>
</evidence>
<keyword evidence="6 7" id="KW-0472">Membrane</keyword>
<dbReference type="PANTHER" id="PTHR33508">
    <property type="entry name" value="UPF0056 MEMBRANE PROTEIN YHCE"/>
    <property type="match status" value="1"/>
</dbReference>
<proteinExistence type="inferred from homology"/>
<comment type="caution">
    <text evidence="8">The sequence shown here is derived from an EMBL/GenBank/DDBJ whole genome shotgun (WGS) entry which is preliminary data.</text>
</comment>
<dbReference type="InterPro" id="IPR002771">
    <property type="entry name" value="Multi_antbiot-R_MarC"/>
</dbReference>
<dbReference type="EMBL" id="UWOC01000154">
    <property type="protein sequence ID" value="VCU09772.1"/>
    <property type="molecule type" value="Genomic_DNA"/>
</dbReference>
<evidence type="ECO:0000256" key="5">
    <source>
        <dbReference type="ARBA" id="ARBA00022989"/>
    </source>
</evidence>
<feature type="transmembrane region" description="Helical" evidence="7">
    <location>
        <begin position="37"/>
        <end position="61"/>
    </location>
</feature>
<evidence type="ECO:0000256" key="4">
    <source>
        <dbReference type="ARBA" id="ARBA00022692"/>
    </source>
</evidence>
<keyword evidence="9" id="KW-1185">Reference proteome</keyword>
<keyword evidence="5 7" id="KW-1133">Transmembrane helix</keyword>
<accession>A0A3S4B5L5</accession>
<dbReference type="NCBIfam" id="TIGR00427">
    <property type="entry name" value="NAAT family transporter"/>
    <property type="match status" value="1"/>
</dbReference>
<feature type="transmembrane region" description="Helical" evidence="7">
    <location>
        <begin position="145"/>
        <end position="166"/>
    </location>
</feature>
<dbReference type="PANTHER" id="PTHR33508:SF1">
    <property type="entry name" value="UPF0056 MEMBRANE PROTEIN YHCE"/>
    <property type="match status" value="1"/>
</dbReference>
<feature type="transmembrane region" description="Helical" evidence="7">
    <location>
        <begin position="211"/>
        <end position="231"/>
    </location>
</feature>
<evidence type="ECO:0000256" key="6">
    <source>
        <dbReference type="ARBA" id="ARBA00023136"/>
    </source>
</evidence>
<dbReference type="Proteomes" id="UP000289200">
    <property type="component" value="Unassembled WGS sequence"/>
</dbReference>
<feature type="transmembrane region" description="Helical" evidence="7">
    <location>
        <begin position="73"/>
        <end position="92"/>
    </location>
</feature>